<evidence type="ECO:0000256" key="4">
    <source>
        <dbReference type="ARBA" id="ARBA00022801"/>
    </source>
</evidence>
<gene>
    <name evidence="9" type="ORF">DIR46_01340</name>
</gene>
<dbReference type="KEGG" id="mtim:DIR46_01340"/>
<dbReference type="AlphaFoldDB" id="A0A2S2DD07"/>
<keyword evidence="4" id="KW-0378">Hydrolase</keyword>
<dbReference type="OrthoDB" id="9791276at2"/>
<dbReference type="SUPFAM" id="SSF52499">
    <property type="entry name" value="Isochorismatase-like hydrolases"/>
    <property type="match status" value="1"/>
</dbReference>
<reference evidence="9 10" key="1">
    <citation type="submission" date="2018-05" db="EMBL/GenBank/DDBJ databases">
        <title>Complete genome sequence of Massilia oculi sp. nov. CCUG 43427T (=DSM 26321T), the type strain of M. oculi, and comparison with genome sequences of other Massilia strains.</title>
        <authorList>
            <person name="Zhu B."/>
        </authorList>
    </citation>
    <scope>NUCLEOTIDE SEQUENCE [LARGE SCALE GENOMIC DNA]</scope>
    <source>
        <strain evidence="9 10">CCUG 43427</strain>
    </source>
</reference>
<proteinExistence type="inferred from homology"/>
<dbReference type="Pfam" id="PF00857">
    <property type="entry name" value="Isochorismatase"/>
    <property type="match status" value="1"/>
</dbReference>
<dbReference type="GO" id="GO:0046872">
    <property type="term" value="F:metal ion binding"/>
    <property type="evidence" value="ECO:0007669"/>
    <property type="project" value="UniProtKB-KW"/>
</dbReference>
<evidence type="ECO:0000256" key="2">
    <source>
        <dbReference type="ARBA" id="ARBA00022642"/>
    </source>
</evidence>
<sequence>MSAIVLGQGDALLIVDLQVDFLPGGSLGVPHGGEVIAPINRLIALYRARALPIYASRDWHPALHCSFAEQGGPWPPHCVAGTEGARFSSELNLPDDVIVVSKADTVEVDAYSAFNGTGLGKAMRARGIRRVAVCGLATDYCVLNTVLDGLKEEIEILIVAEAARAVDVAPGDGDRAMTSMLRAGAQPVRLSGDGLVADVELGARL</sequence>
<evidence type="ECO:0000256" key="5">
    <source>
        <dbReference type="ARBA" id="ARBA00037900"/>
    </source>
</evidence>
<dbReference type="InterPro" id="IPR000868">
    <property type="entry name" value="Isochorismatase-like_dom"/>
</dbReference>
<evidence type="ECO:0000313" key="9">
    <source>
        <dbReference type="EMBL" id="AWL03230.1"/>
    </source>
</evidence>
<dbReference type="InterPro" id="IPR052347">
    <property type="entry name" value="Isochorismatase_Nicotinamidase"/>
</dbReference>
<dbReference type="RefSeq" id="WP_109343636.1">
    <property type="nucleotide sequence ID" value="NZ_CP029343.1"/>
</dbReference>
<comment type="pathway">
    <text evidence="5">Cofactor biosynthesis; nicotinate biosynthesis; nicotinate from nicotinamide: step 1/1.</text>
</comment>
<dbReference type="InterPro" id="IPR036380">
    <property type="entry name" value="Isochorismatase-like_sf"/>
</dbReference>
<keyword evidence="10" id="KW-1185">Reference proteome</keyword>
<evidence type="ECO:0000256" key="1">
    <source>
        <dbReference type="ARBA" id="ARBA00006336"/>
    </source>
</evidence>
<comment type="similarity">
    <text evidence="1">Belongs to the isochorismatase family.</text>
</comment>
<keyword evidence="2" id="KW-0662">Pyridine nucleotide biosynthesis</keyword>
<evidence type="ECO:0000256" key="3">
    <source>
        <dbReference type="ARBA" id="ARBA00022723"/>
    </source>
</evidence>
<name>A0A2S2DD07_9BURK</name>
<dbReference type="GO" id="GO:0008936">
    <property type="term" value="F:nicotinamidase activity"/>
    <property type="evidence" value="ECO:0007669"/>
    <property type="project" value="UniProtKB-EC"/>
</dbReference>
<evidence type="ECO:0000313" key="10">
    <source>
        <dbReference type="Proteomes" id="UP000245820"/>
    </source>
</evidence>
<dbReference type="EC" id="3.5.1.19" evidence="6"/>
<evidence type="ECO:0000256" key="6">
    <source>
        <dbReference type="ARBA" id="ARBA00039017"/>
    </source>
</evidence>
<dbReference type="GO" id="GO:0019363">
    <property type="term" value="P:pyridine nucleotide biosynthetic process"/>
    <property type="evidence" value="ECO:0007669"/>
    <property type="project" value="UniProtKB-KW"/>
</dbReference>
<protein>
    <recommendedName>
        <fullName evidence="6">nicotinamidase</fullName>
        <ecNumber evidence="6">3.5.1.19</ecNumber>
    </recommendedName>
    <alternativeName>
        <fullName evidence="7">Nicotinamide deamidase</fullName>
    </alternativeName>
</protein>
<dbReference type="Proteomes" id="UP000245820">
    <property type="component" value="Chromosome"/>
</dbReference>
<accession>A0A2S2DD07</accession>
<feature type="domain" description="Isochorismatase-like" evidence="8">
    <location>
        <begin position="11"/>
        <end position="186"/>
    </location>
</feature>
<evidence type="ECO:0000259" key="8">
    <source>
        <dbReference type="Pfam" id="PF00857"/>
    </source>
</evidence>
<keyword evidence="3" id="KW-0479">Metal-binding</keyword>
<dbReference type="PANTHER" id="PTHR11080">
    <property type="entry name" value="PYRAZINAMIDASE/NICOTINAMIDASE"/>
    <property type="match status" value="1"/>
</dbReference>
<dbReference type="EMBL" id="CP029343">
    <property type="protein sequence ID" value="AWL03230.1"/>
    <property type="molecule type" value="Genomic_DNA"/>
</dbReference>
<organism evidence="9 10">
    <name type="scientific">Massilia oculi</name>
    <dbReference type="NCBI Taxonomy" id="945844"/>
    <lineage>
        <taxon>Bacteria</taxon>
        <taxon>Pseudomonadati</taxon>
        <taxon>Pseudomonadota</taxon>
        <taxon>Betaproteobacteria</taxon>
        <taxon>Burkholderiales</taxon>
        <taxon>Oxalobacteraceae</taxon>
        <taxon>Telluria group</taxon>
        <taxon>Massilia</taxon>
    </lineage>
</organism>
<dbReference type="Gene3D" id="3.40.50.850">
    <property type="entry name" value="Isochorismatase-like"/>
    <property type="match status" value="1"/>
</dbReference>
<evidence type="ECO:0000256" key="7">
    <source>
        <dbReference type="ARBA" id="ARBA00043224"/>
    </source>
</evidence>
<dbReference type="PANTHER" id="PTHR11080:SF2">
    <property type="entry name" value="LD05707P"/>
    <property type="match status" value="1"/>
</dbReference>